<keyword evidence="3" id="KW-1185">Reference proteome</keyword>
<dbReference type="OrthoDB" id="5836727at2"/>
<dbReference type="PANTHER" id="PTHR32182:SF19">
    <property type="entry name" value="HOMOLOGY WITH RECF PROTEIN"/>
    <property type="match status" value="1"/>
</dbReference>
<proteinExistence type="predicted"/>
<dbReference type="Pfam" id="PF20469">
    <property type="entry name" value="OLD-like_TOPRIM"/>
    <property type="match status" value="1"/>
</dbReference>
<protein>
    <submittedName>
        <fullName evidence="2">DUF2813 domain-containing protein</fullName>
    </submittedName>
</protein>
<dbReference type="RefSeq" id="WP_119911384.1">
    <property type="nucleotide sequence ID" value="NZ_QZCH01000018.1"/>
</dbReference>
<dbReference type="Proteomes" id="UP000283255">
    <property type="component" value="Unassembled WGS sequence"/>
</dbReference>
<evidence type="ECO:0000313" key="2">
    <source>
        <dbReference type="EMBL" id="RJG42368.1"/>
    </source>
</evidence>
<evidence type="ECO:0000259" key="1">
    <source>
        <dbReference type="Pfam" id="PF20469"/>
    </source>
</evidence>
<dbReference type="PANTHER" id="PTHR32182">
    <property type="entry name" value="DNA REPLICATION AND REPAIR PROTEIN RECF"/>
    <property type="match status" value="1"/>
</dbReference>
<dbReference type="AlphaFoldDB" id="A0A418YCY5"/>
<sequence length="551" mass="62273">MLQHIEVVGFRGIRRLSLDCTYSLALIGENAWGKSSLFDAISLVFNSQQQLYKFRLADFHTSPDTEQASSRISLVFTLKERFAGQYQKARYRAISPLWIGGSKSCKRIYFQLEASINDSGQVITERRFLNSRGQVINLDSPNAFAKQLISFFPALRFSQDNAFLSETDVTLNHSLREQSEQLINKLCQRVSQTSQPLLKSELTQSFNALEFLFEQYLSPRFAHLAQQSGPRKVRDMGLKPVSFRAIENLSELLKSGHSRHTKAALLVMLGAYLRARGPNLLRRGCSPIFLLEEPESRLHPINLLTSWSLFEQLPVQKIVATNSADLLATFPLSQVTRLVRRGDNLSAFKVEEQDYSSDEFRRIAFHVRINRPASLLARCWLMVEGETEFWLLTELARVCGLSFAGEGIRIVEFAQCGVKPLLKVANDMGIEWHLLTDGDEAGKKYANHAKSFVSGEMLSERLTLLPAHDMEHFLYHHGFDGVFIKQAKLKSKDALKLGPSKVIERAISRLSKPRLALAIAEDVETRGEEAIPLLLRRMLHRLAAQARGQAG</sequence>
<dbReference type="GO" id="GO:0000731">
    <property type="term" value="P:DNA synthesis involved in DNA repair"/>
    <property type="evidence" value="ECO:0007669"/>
    <property type="project" value="TreeGrafter"/>
</dbReference>
<name>A0A418YCY5_9GAMM</name>
<dbReference type="InterPro" id="IPR022602">
    <property type="entry name" value="DUF2813"/>
</dbReference>
<accession>A0A418YCY5</accession>
<dbReference type="Gene3D" id="3.40.50.300">
    <property type="entry name" value="P-loop containing nucleotide triphosphate hydrolases"/>
    <property type="match status" value="1"/>
</dbReference>
<dbReference type="EMBL" id="QZCH01000018">
    <property type="protein sequence ID" value="RJG42368.1"/>
    <property type="molecule type" value="Genomic_DNA"/>
</dbReference>
<dbReference type="SUPFAM" id="SSF52540">
    <property type="entry name" value="P-loop containing nucleoside triphosphate hydrolases"/>
    <property type="match status" value="1"/>
</dbReference>
<dbReference type="CDD" id="cd01026">
    <property type="entry name" value="TOPRIM_OLD"/>
    <property type="match status" value="1"/>
</dbReference>
<reference evidence="2 3" key="2">
    <citation type="submission" date="2019-01" db="EMBL/GenBank/DDBJ databases">
        <title>Motilimonas pumilus sp. nov., isolated from the gut of sea cucumber (Apostichopus japonicus).</title>
        <authorList>
            <person name="Wang F.-Q."/>
            <person name="Ren L.-H."/>
            <person name="Lin Y.-W."/>
            <person name="Sun G.-H."/>
            <person name="Du Z.-J."/>
            <person name="Zhao J.-X."/>
            <person name="Liu X.-J."/>
            <person name="Liu L.-J."/>
        </authorList>
    </citation>
    <scope>NUCLEOTIDE SEQUENCE [LARGE SCALE GENOMIC DNA]</scope>
    <source>
        <strain evidence="2 3">PLHSC7-2</strain>
    </source>
</reference>
<dbReference type="InterPro" id="IPR034139">
    <property type="entry name" value="TOPRIM_OLD"/>
</dbReference>
<organism evidence="2 3">
    <name type="scientific">Motilimonas pumila</name>
    <dbReference type="NCBI Taxonomy" id="2303987"/>
    <lineage>
        <taxon>Bacteria</taxon>
        <taxon>Pseudomonadati</taxon>
        <taxon>Pseudomonadota</taxon>
        <taxon>Gammaproteobacteria</taxon>
        <taxon>Alteromonadales</taxon>
        <taxon>Alteromonadales genera incertae sedis</taxon>
        <taxon>Motilimonas</taxon>
    </lineage>
</organism>
<evidence type="ECO:0000313" key="3">
    <source>
        <dbReference type="Proteomes" id="UP000283255"/>
    </source>
</evidence>
<comment type="caution">
    <text evidence="2">The sequence shown here is derived from an EMBL/GenBank/DDBJ whole genome shotgun (WGS) entry which is preliminary data.</text>
</comment>
<dbReference type="InterPro" id="IPR027417">
    <property type="entry name" value="P-loop_NTPase"/>
</dbReference>
<reference evidence="2 3" key="1">
    <citation type="submission" date="2018-09" db="EMBL/GenBank/DDBJ databases">
        <authorList>
            <person name="Wang F."/>
        </authorList>
    </citation>
    <scope>NUCLEOTIDE SEQUENCE [LARGE SCALE GENOMIC DNA]</scope>
    <source>
        <strain evidence="2 3">PLHSC7-2</strain>
    </source>
</reference>
<dbReference type="GO" id="GO:0006302">
    <property type="term" value="P:double-strand break repair"/>
    <property type="evidence" value="ECO:0007669"/>
    <property type="project" value="TreeGrafter"/>
</dbReference>
<feature type="domain" description="OLD protein-like TOPRIM" evidence="1">
    <location>
        <begin position="375"/>
        <end position="439"/>
    </location>
</feature>
<gene>
    <name evidence="2" type="ORF">D1Z90_13905</name>
</gene>
<dbReference type="Pfam" id="PF11398">
    <property type="entry name" value="DUF2813"/>
    <property type="match status" value="1"/>
</dbReference>